<dbReference type="PANTHER" id="PTHR43617">
    <property type="entry name" value="L-AMINO ACID N-ACETYLTRANSFERASE"/>
    <property type="match status" value="1"/>
</dbReference>
<evidence type="ECO:0000313" key="2">
    <source>
        <dbReference type="EMBL" id="CAG9620383.1"/>
    </source>
</evidence>
<dbReference type="Pfam" id="PF13508">
    <property type="entry name" value="Acetyltransf_7"/>
    <property type="match status" value="1"/>
</dbReference>
<organism evidence="2 3">
    <name type="scientific">Sutcliffiella rhizosphaerae</name>
    <dbReference type="NCBI Taxonomy" id="2880967"/>
    <lineage>
        <taxon>Bacteria</taxon>
        <taxon>Bacillati</taxon>
        <taxon>Bacillota</taxon>
        <taxon>Bacilli</taxon>
        <taxon>Bacillales</taxon>
        <taxon>Bacillaceae</taxon>
        <taxon>Sutcliffiella</taxon>
    </lineage>
</organism>
<name>A0ABM8YKR3_9BACI</name>
<dbReference type="EMBL" id="CAKJTJ010000004">
    <property type="protein sequence ID" value="CAG9620383.1"/>
    <property type="molecule type" value="Genomic_DNA"/>
</dbReference>
<keyword evidence="2" id="KW-0808">Transferase</keyword>
<dbReference type="InterPro" id="IPR016181">
    <property type="entry name" value="Acyl_CoA_acyltransferase"/>
</dbReference>
<proteinExistence type="predicted"/>
<protein>
    <submittedName>
        <fullName evidence="2">Peptidyl-lysine N-acetyltransferase YiaC</fullName>
        <ecNumber evidence="2">2.3.1.-</ecNumber>
    </submittedName>
</protein>
<dbReference type="CDD" id="cd04301">
    <property type="entry name" value="NAT_SF"/>
    <property type="match status" value="1"/>
</dbReference>
<dbReference type="SUPFAM" id="SSF55729">
    <property type="entry name" value="Acyl-CoA N-acyltransferases (Nat)"/>
    <property type="match status" value="1"/>
</dbReference>
<comment type="caution">
    <text evidence="2">The sequence shown here is derived from an EMBL/GenBank/DDBJ whole genome shotgun (WGS) entry which is preliminary data.</text>
</comment>
<gene>
    <name evidence="2" type="primary">yiaC</name>
    <name evidence="2" type="ORF">BACCIP111883_01151</name>
</gene>
<reference evidence="2 3" key="1">
    <citation type="submission" date="2021-10" db="EMBL/GenBank/DDBJ databases">
        <authorList>
            <person name="Criscuolo A."/>
        </authorList>
    </citation>
    <scope>NUCLEOTIDE SEQUENCE [LARGE SCALE GENOMIC DNA]</scope>
    <source>
        <strain evidence="3">CIP 111883</strain>
    </source>
</reference>
<dbReference type="PANTHER" id="PTHR43617:SF38">
    <property type="entry name" value="N-ACETYLTRANSFERASE DOMAIN-CONTAINING PROTEIN"/>
    <property type="match status" value="1"/>
</dbReference>
<sequence>MKIEMLKQYEVDTITEIWYRGSVQSHSFIDSNYWLAQKQEMRDKYIPMAQSYVIYHENEVAGFVSMVDNYLAALFIDPVYQGNGYGRELLQFIKGKYSTISLKVYKENKSAIRFYEKNGFLIKETLLDENTGHGEYLMEWC</sequence>
<dbReference type="GO" id="GO:0016746">
    <property type="term" value="F:acyltransferase activity"/>
    <property type="evidence" value="ECO:0007669"/>
    <property type="project" value="UniProtKB-KW"/>
</dbReference>
<feature type="domain" description="N-acetyltransferase" evidence="1">
    <location>
        <begin position="1"/>
        <end position="141"/>
    </location>
</feature>
<accession>A0ABM8YKR3</accession>
<dbReference type="RefSeq" id="WP_230500313.1">
    <property type="nucleotide sequence ID" value="NZ_CAKJTJ010000004.1"/>
</dbReference>
<dbReference type="InterPro" id="IPR000182">
    <property type="entry name" value="GNAT_dom"/>
</dbReference>
<dbReference type="PROSITE" id="PS51186">
    <property type="entry name" value="GNAT"/>
    <property type="match status" value="1"/>
</dbReference>
<keyword evidence="2" id="KW-0012">Acyltransferase</keyword>
<dbReference type="InterPro" id="IPR050276">
    <property type="entry name" value="MshD_Acetyltransferase"/>
</dbReference>
<evidence type="ECO:0000313" key="3">
    <source>
        <dbReference type="Proteomes" id="UP000789833"/>
    </source>
</evidence>
<evidence type="ECO:0000259" key="1">
    <source>
        <dbReference type="PROSITE" id="PS51186"/>
    </source>
</evidence>
<keyword evidence="3" id="KW-1185">Reference proteome</keyword>
<dbReference type="Gene3D" id="3.40.630.30">
    <property type="match status" value="1"/>
</dbReference>
<dbReference type="NCBIfam" id="NF007853">
    <property type="entry name" value="PRK10562.1"/>
    <property type="match status" value="1"/>
</dbReference>
<dbReference type="EC" id="2.3.1.-" evidence="2"/>
<dbReference type="Proteomes" id="UP000789833">
    <property type="component" value="Unassembled WGS sequence"/>
</dbReference>